<proteinExistence type="predicted"/>
<dbReference type="EMBL" id="BMAT01000929">
    <property type="protein sequence ID" value="GFR76513.1"/>
    <property type="molecule type" value="Genomic_DNA"/>
</dbReference>
<sequence>MAEETLNGAGTNHSTHGIIIREPCSNPVDSAVTVSNSNKTQTSNDVPILKSKKRSATYVQRQIEVCFDISRTEPTRDVTTTQ</sequence>
<organism evidence="2 3">
    <name type="scientific">Elysia marginata</name>
    <dbReference type="NCBI Taxonomy" id="1093978"/>
    <lineage>
        <taxon>Eukaryota</taxon>
        <taxon>Metazoa</taxon>
        <taxon>Spiralia</taxon>
        <taxon>Lophotrochozoa</taxon>
        <taxon>Mollusca</taxon>
        <taxon>Gastropoda</taxon>
        <taxon>Heterobranchia</taxon>
        <taxon>Euthyneura</taxon>
        <taxon>Panpulmonata</taxon>
        <taxon>Sacoglossa</taxon>
        <taxon>Placobranchoidea</taxon>
        <taxon>Plakobranchidae</taxon>
        <taxon>Elysia</taxon>
    </lineage>
</organism>
<feature type="region of interest" description="Disordered" evidence="1">
    <location>
        <begin position="1"/>
        <end position="22"/>
    </location>
</feature>
<dbReference type="AlphaFoldDB" id="A0AAV4FT88"/>
<keyword evidence="3" id="KW-1185">Reference proteome</keyword>
<accession>A0AAV4FT88</accession>
<name>A0AAV4FT88_9GAST</name>
<protein>
    <submittedName>
        <fullName evidence="2">Uncharacterized protein</fullName>
    </submittedName>
</protein>
<comment type="caution">
    <text evidence="2">The sequence shown here is derived from an EMBL/GenBank/DDBJ whole genome shotgun (WGS) entry which is preliminary data.</text>
</comment>
<reference evidence="2 3" key="1">
    <citation type="journal article" date="2021" name="Elife">
        <title>Chloroplast acquisition without the gene transfer in kleptoplastic sea slugs, Plakobranchus ocellatus.</title>
        <authorList>
            <person name="Maeda T."/>
            <person name="Takahashi S."/>
            <person name="Yoshida T."/>
            <person name="Shimamura S."/>
            <person name="Takaki Y."/>
            <person name="Nagai Y."/>
            <person name="Toyoda A."/>
            <person name="Suzuki Y."/>
            <person name="Arimoto A."/>
            <person name="Ishii H."/>
            <person name="Satoh N."/>
            <person name="Nishiyama T."/>
            <person name="Hasebe M."/>
            <person name="Maruyama T."/>
            <person name="Minagawa J."/>
            <person name="Obokata J."/>
            <person name="Shigenobu S."/>
        </authorList>
    </citation>
    <scope>NUCLEOTIDE SEQUENCE [LARGE SCALE GENOMIC DNA]</scope>
</reference>
<gene>
    <name evidence="2" type="ORF">ElyMa_000485100</name>
</gene>
<evidence type="ECO:0000256" key="1">
    <source>
        <dbReference type="SAM" id="MobiDB-lite"/>
    </source>
</evidence>
<dbReference type="Proteomes" id="UP000762676">
    <property type="component" value="Unassembled WGS sequence"/>
</dbReference>
<evidence type="ECO:0000313" key="2">
    <source>
        <dbReference type="EMBL" id="GFR76513.1"/>
    </source>
</evidence>
<evidence type="ECO:0000313" key="3">
    <source>
        <dbReference type="Proteomes" id="UP000762676"/>
    </source>
</evidence>